<keyword evidence="4" id="KW-1185">Reference proteome</keyword>
<proteinExistence type="predicted"/>
<dbReference type="InterPro" id="IPR005135">
    <property type="entry name" value="Endo/exonuclease/phosphatase"/>
</dbReference>
<dbReference type="Pfam" id="PF03372">
    <property type="entry name" value="Exo_endo_phos"/>
    <property type="match status" value="1"/>
</dbReference>
<dbReference type="Gene3D" id="3.60.10.10">
    <property type="entry name" value="Endonuclease/exonuclease/phosphatase"/>
    <property type="match status" value="1"/>
</dbReference>
<sequence>MALWTVELTRRGPGLLLNDILKDDDDQIAAVAAVIAHVDPDVLLLTGIDFDTDLFALQALAARIAREGPSYPHLFARRPNTGVASGRDLDHDGRAGEPQDALAYGRFAGQGGMALLSKLPIRDGQARDFTALLWRDVPEADLPAGFYDAGDLDILALSSGGHWDVPLDWNGTPLHILAYAATTPVFDGPEDRNGKRNADETRFWMHYLDSRFDSAPPQNFILMGDSNLDPFDGEGQRGVMRALLDDPRLQDPEPRSRGAHRAANPDQHGDPALDTANWNEPTPGNLRVDYILPAAQFSVTDAGVFWPPPEDPLRALIGADGTRASRHALVWVDLAPLP</sequence>
<evidence type="ECO:0000313" key="4">
    <source>
        <dbReference type="Proteomes" id="UP000193862"/>
    </source>
</evidence>
<evidence type="ECO:0000313" key="3">
    <source>
        <dbReference type="EMBL" id="SLN14077.1"/>
    </source>
</evidence>
<dbReference type="Proteomes" id="UP000193862">
    <property type="component" value="Unassembled WGS sequence"/>
</dbReference>
<evidence type="ECO:0000256" key="1">
    <source>
        <dbReference type="SAM" id="MobiDB-lite"/>
    </source>
</evidence>
<feature type="domain" description="Endonuclease/exonuclease/phosphatase" evidence="2">
    <location>
        <begin position="23"/>
        <end position="327"/>
    </location>
</feature>
<protein>
    <recommendedName>
        <fullName evidence="2">Endonuclease/exonuclease/phosphatase domain-containing protein</fullName>
    </recommendedName>
</protein>
<organism evidence="3 4">
    <name type="scientific">Aquimixticola soesokkakensis</name>
    <dbReference type="NCBI Taxonomy" id="1519096"/>
    <lineage>
        <taxon>Bacteria</taxon>
        <taxon>Pseudomonadati</taxon>
        <taxon>Pseudomonadota</taxon>
        <taxon>Alphaproteobacteria</taxon>
        <taxon>Rhodobacterales</taxon>
        <taxon>Paracoccaceae</taxon>
        <taxon>Aquimixticola</taxon>
    </lineage>
</organism>
<dbReference type="GO" id="GO:0003824">
    <property type="term" value="F:catalytic activity"/>
    <property type="evidence" value="ECO:0007669"/>
    <property type="project" value="InterPro"/>
</dbReference>
<evidence type="ECO:0000259" key="2">
    <source>
        <dbReference type="Pfam" id="PF03372"/>
    </source>
</evidence>
<dbReference type="InterPro" id="IPR036691">
    <property type="entry name" value="Endo/exonu/phosph_ase_sf"/>
</dbReference>
<dbReference type="AlphaFoldDB" id="A0A1Y5RCG5"/>
<reference evidence="3 4" key="1">
    <citation type="submission" date="2017-03" db="EMBL/GenBank/DDBJ databases">
        <authorList>
            <person name="Afonso C.L."/>
            <person name="Miller P.J."/>
            <person name="Scott M.A."/>
            <person name="Spackman E."/>
            <person name="Goraichik I."/>
            <person name="Dimitrov K.M."/>
            <person name="Suarez D.L."/>
            <person name="Swayne D.E."/>
        </authorList>
    </citation>
    <scope>NUCLEOTIDE SEQUENCE [LARGE SCALE GENOMIC DNA]</scope>
    <source>
        <strain evidence="3 4">CECT 8620</strain>
    </source>
</reference>
<gene>
    <name evidence="3" type="ORF">AQS8620_00211</name>
</gene>
<feature type="compositionally biased region" description="Basic and acidic residues" evidence="1">
    <location>
        <begin position="246"/>
        <end position="256"/>
    </location>
</feature>
<dbReference type="EMBL" id="FWFS01000001">
    <property type="protein sequence ID" value="SLN14077.1"/>
    <property type="molecule type" value="Genomic_DNA"/>
</dbReference>
<name>A0A1Y5RCG5_9RHOB</name>
<feature type="region of interest" description="Disordered" evidence="1">
    <location>
        <begin position="246"/>
        <end position="280"/>
    </location>
</feature>
<dbReference type="SUPFAM" id="SSF56219">
    <property type="entry name" value="DNase I-like"/>
    <property type="match status" value="1"/>
</dbReference>
<accession>A0A1Y5RCG5</accession>
<dbReference type="RefSeq" id="WP_200809583.1">
    <property type="nucleotide sequence ID" value="NZ_FWFS01000001.1"/>
</dbReference>